<dbReference type="EMBL" id="MF190038">
    <property type="protein sequence ID" value="ASM94079.1"/>
    <property type="molecule type" value="Genomic_DNA"/>
</dbReference>
<proteinExistence type="predicted"/>
<feature type="compositionally biased region" description="Gly residues" evidence="1">
    <location>
        <begin position="321"/>
        <end position="332"/>
    </location>
</feature>
<feature type="region of interest" description="Disordered" evidence="1">
    <location>
        <begin position="303"/>
        <end position="341"/>
    </location>
</feature>
<name>A0A221LFM3_9VIRU</name>
<sequence length="983" mass="111708">MAPKRPAKGQINKDYKFSKHPISDSEEEDETTVFTDKLHVPTQHFTGPQTSRHNIENVEPADNSDRISRHHDIDYANNHGRDDADNHFVGEQMTRGDNPWAATLGAIGIGLAQLSRHYGVDLSEAFSKSKKTSMHRNSMQPYQRFIGKHAKGVDNQATRMQYYAMRQIQNEHYQNNIKHDKALAAQARGEPVRQEQFLTLDRRTIPETNIFSTEHLEHLAELDAESDETDTANTDQLDTDREDTTDEQETDTEVEQETEQGDQEPPAEPEPEAGGDGPPEDNEEPPPKVYKATETMAEEETITPVDAAQEGQEPMDTNRSRGGGSGGGGGLGNFNFPDSYQESYKRGDRQFKVSAGKQVFTKEFWHSIPENKNPSLKRASRDQETHDAAFGHDLPIIQYDGNFSQITFDQFPQFMDPSAWQDMAVLFECCEVKGVKMVMKNLRQYWKKPMADDKIDVTTSSDSKVEIFVDASGQFQLAPGVVKQPNQGWTTHYPQSEDDRTLGRVSLATFPTTACLAELIRQQNDPITPEDTLYLRGEEDEIPFRDYGYFSRVGPGENWEYFVPVNQTIHFGGDRTHGLHNLMDPRSNCTLGTDQTHADNGEPFHIQADVIPRMEDLLNAEKTDALSCLGLQAQIGVNHYTKNHSATYSRARRDRINQGTHETYQINDALQLTLPQTYNETMTPRTKDNKGILKYSSVITIGHEFQLQNSTFDNTLSGIYPENRHETWNYIFDVIEVPTVSQPALPLILIRTQEKPRYPPDWNLSTDFIMSYSIIFDNFKRRPFQPDPMVAGVVPAMDLGHITDALIWSFKQWPHTANPATNAVHNRKRQGFLRKMLDSKCRFMATFDPIFCYNLRQMMDKDSDYQESQATLQDTKMVRPHNRHHVATAKSWIAAQQVHHCMRKAPKKPGQLQPRGPAETVYGSIGFPHTLETTLSVDLSTGQIPTTTAIHNYQTGALRTRKFRSSRGLKLKRKYRHGKTVPC</sequence>
<feature type="region of interest" description="Disordered" evidence="1">
    <location>
        <begin position="222"/>
        <end position="288"/>
    </location>
</feature>
<evidence type="ECO:0000256" key="1">
    <source>
        <dbReference type="SAM" id="MobiDB-lite"/>
    </source>
</evidence>
<reference evidence="2" key="1">
    <citation type="submission" date="2017-05" db="EMBL/GenBank/DDBJ databases">
        <title>New viruses from a metagenomic survey of invertebrates and Fucus.</title>
        <authorList>
            <person name="Waldron F.M."/>
            <person name="Obbard D.J."/>
        </authorList>
    </citation>
    <scope>NUCLEOTIDE SEQUENCE</scope>
    <source>
        <strain evidence="2">Y48</strain>
    </source>
</reference>
<evidence type="ECO:0000313" key="2">
    <source>
        <dbReference type="EMBL" id="ASM94079.1"/>
    </source>
</evidence>
<feature type="compositionally biased region" description="Basic and acidic residues" evidence="1">
    <location>
        <begin position="11"/>
        <end position="23"/>
    </location>
</feature>
<organism evidence="2">
    <name type="scientific">Millport starfish parvo-like virus 1</name>
    <dbReference type="NCBI Taxonomy" id="2021901"/>
    <lineage>
        <taxon>Viruses</taxon>
        <taxon>Monodnaviria</taxon>
        <taxon>Shotokuvirae</taxon>
        <taxon>Cossaviricota</taxon>
        <taxon>Quintoviricetes</taxon>
        <taxon>Piccovirales</taxon>
        <taxon>Parvoviridae</taxon>
    </lineage>
</organism>
<protein>
    <submittedName>
        <fullName evidence="2">Putative structural VP</fullName>
    </submittedName>
</protein>
<feature type="region of interest" description="Disordered" evidence="1">
    <location>
        <begin position="1"/>
        <end position="32"/>
    </location>
</feature>
<feature type="compositionally biased region" description="Acidic residues" evidence="1">
    <location>
        <begin position="240"/>
        <end position="284"/>
    </location>
</feature>
<accession>A0A221LFM3</accession>